<comment type="caution">
    <text evidence="1">The sequence shown here is derived from an EMBL/GenBank/DDBJ whole genome shotgun (WGS) entry which is preliminary data.</text>
</comment>
<dbReference type="EMBL" id="VIEB01000362">
    <property type="protein sequence ID" value="TQD93613.1"/>
    <property type="molecule type" value="Genomic_DNA"/>
</dbReference>
<name>A0A540M4D6_MALBA</name>
<sequence length="154" mass="17727">MMVVGHISPKMAVHSNPLSMAVVSLSFISIGELDFSSVDFPLIAHCFLPICTRFSLAPNPQILNPNYNFIHTLSIVLCRFLFTLQPGPTDSHLLSNWLLSVEYSNELLRLLLPTPSANCRSFSWRCVKPRHWFQRGALPRLLLWLWIHVVIFWR</sequence>
<accession>A0A540M4D6</accession>
<evidence type="ECO:0000313" key="2">
    <source>
        <dbReference type="Proteomes" id="UP000315295"/>
    </source>
</evidence>
<evidence type="ECO:0000313" key="1">
    <source>
        <dbReference type="EMBL" id="TQD93613.1"/>
    </source>
</evidence>
<protein>
    <submittedName>
        <fullName evidence="1">Uncharacterized protein</fullName>
    </submittedName>
</protein>
<dbReference type="AlphaFoldDB" id="A0A540M4D6"/>
<dbReference type="Proteomes" id="UP000315295">
    <property type="component" value="Unassembled WGS sequence"/>
</dbReference>
<gene>
    <name evidence="1" type="ORF">C1H46_020768</name>
</gene>
<proteinExistence type="predicted"/>
<keyword evidence="2" id="KW-1185">Reference proteome</keyword>
<reference evidence="1 2" key="1">
    <citation type="journal article" date="2019" name="G3 (Bethesda)">
        <title>Sequencing of a Wild Apple (Malus baccata) Genome Unravels the Differences Between Cultivated and Wild Apple Species Regarding Disease Resistance and Cold Tolerance.</title>
        <authorList>
            <person name="Chen X."/>
        </authorList>
    </citation>
    <scope>NUCLEOTIDE SEQUENCE [LARGE SCALE GENOMIC DNA]</scope>
    <source>
        <strain evidence="2">cv. Shandingzi</strain>
        <tissue evidence="1">Leaves</tissue>
    </source>
</reference>
<organism evidence="1 2">
    <name type="scientific">Malus baccata</name>
    <name type="common">Siberian crab apple</name>
    <name type="synonym">Pyrus baccata</name>
    <dbReference type="NCBI Taxonomy" id="106549"/>
    <lineage>
        <taxon>Eukaryota</taxon>
        <taxon>Viridiplantae</taxon>
        <taxon>Streptophyta</taxon>
        <taxon>Embryophyta</taxon>
        <taxon>Tracheophyta</taxon>
        <taxon>Spermatophyta</taxon>
        <taxon>Magnoliopsida</taxon>
        <taxon>eudicotyledons</taxon>
        <taxon>Gunneridae</taxon>
        <taxon>Pentapetalae</taxon>
        <taxon>rosids</taxon>
        <taxon>fabids</taxon>
        <taxon>Rosales</taxon>
        <taxon>Rosaceae</taxon>
        <taxon>Amygdaloideae</taxon>
        <taxon>Maleae</taxon>
        <taxon>Malus</taxon>
    </lineage>
</organism>